<feature type="transmembrane region" description="Helical" evidence="6">
    <location>
        <begin position="235"/>
        <end position="252"/>
    </location>
</feature>
<feature type="transmembrane region" description="Helical" evidence="6">
    <location>
        <begin position="259"/>
        <end position="280"/>
    </location>
</feature>
<dbReference type="AlphaFoldDB" id="A0A6J6CMZ2"/>
<evidence type="ECO:0000313" key="8">
    <source>
        <dbReference type="EMBL" id="CAB4563599.1"/>
    </source>
</evidence>
<feature type="transmembrane region" description="Helical" evidence="6">
    <location>
        <begin position="38"/>
        <end position="59"/>
    </location>
</feature>
<keyword evidence="3 6" id="KW-0812">Transmembrane</keyword>
<feature type="transmembrane region" description="Helical" evidence="6">
    <location>
        <begin position="65"/>
        <end position="85"/>
    </location>
</feature>
<feature type="transmembrane region" description="Helical" evidence="6">
    <location>
        <begin position="202"/>
        <end position="223"/>
    </location>
</feature>
<evidence type="ECO:0000256" key="4">
    <source>
        <dbReference type="ARBA" id="ARBA00022989"/>
    </source>
</evidence>
<feature type="transmembrane region" description="Helical" evidence="6">
    <location>
        <begin position="155"/>
        <end position="176"/>
    </location>
</feature>
<dbReference type="Pfam" id="PF02653">
    <property type="entry name" value="BPD_transp_2"/>
    <property type="match status" value="1"/>
</dbReference>
<dbReference type="CDD" id="cd06581">
    <property type="entry name" value="TM_PBP1_LivM_like"/>
    <property type="match status" value="1"/>
</dbReference>
<dbReference type="EMBL" id="CAEZTQ010000006">
    <property type="protein sequence ID" value="CAB4563599.1"/>
    <property type="molecule type" value="Genomic_DNA"/>
</dbReference>
<sequence length="336" mass="37271">MSWDLILSNSLYTAVSANAIAYMLVALGLNVHFGYTGLLNFGQAGFAAIGAYSLSIPISRYDWPWPFALALLLVSSILLALLLGIPTLRLRADYLAIVTIAIAEIIRLFLNSVRFTWLTGGNDGLQGFTRWMENLNPFPENGVTLWAQKVDGYRLWLMLSGWVLLTIVATGVYLLMRSPWGRVLKSIREDEDAARSLGKNVFAYKMQSLMLGGFIGSLGGMWLVLDKQSSQPQDFSTTFTFFAYTIIILGGVARAKGPIIGTMIFLFLIQFVDITLQQATRTTPTDPTPLLPTWLVDQNNFSQVRFIVAGLVLAILVVVRPQGIFGDKREQAFDVR</sequence>
<evidence type="ECO:0000256" key="3">
    <source>
        <dbReference type="ARBA" id="ARBA00022692"/>
    </source>
</evidence>
<keyword evidence="4 6" id="KW-1133">Transmembrane helix</keyword>
<evidence type="ECO:0000256" key="2">
    <source>
        <dbReference type="ARBA" id="ARBA00022475"/>
    </source>
</evidence>
<name>A0A6J6CMZ2_9ZZZZ</name>
<evidence type="ECO:0000256" key="6">
    <source>
        <dbReference type="SAM" id="Phobius"/>
    </source>
</evidence>
<feature type="transmembrane region" description="Helical" evidence="6">
    <location>
        <begin position="12"/>
        <end position="31"/>
    </location>
</feature>
<comment type="subcellular location">
    <subcellularLocation>
        <location evidence="1">Cell membrane</location>
        <topology evidence="1">Multi-pass membrane protein</topology>
    </subcellularLocation>
</comment>
<keyword evidence="5 6" id="KW-0472">Membrane</keyword>
<dbReference type="GO" id="GO:0005886">
    <property type="term" value="C:plasma membrane"/>
    <property type="evidence" value="ECO:0007669"/>
    <property type="project" value="UniProtKB-SubCell"/>
</dbReference>
<protein>
    <submittedName>
        <fullName evidence="7">Unannotated protein</fullName>
    </submittedName>
</protein>
<dbReference type="EMBL" id="CAEZTC010000023">
    <property type="protein sequence ID" value="CAB4552900.1"/>
    <property type="molecule type" value="Genomic_DNA"/>
</dbReference>
<feature type="transmembrane region" description="Helical" evidence="6">
    <location>
        <begin position="300"/>
        <end position="319"/>
    </location>
</feature>
<dbReference type="GO" id="GO:0015658">
    <property type="term" value="F:branched-chain amino acid transmembrane transporter activity"/>
    <property type="evidence" value="ECO:0007669"/>
    <property type="project" value="InterPro"/>
</dbReference>
<dbReference type="InterPro" id="IPR001851">
    <property type="entry name" value="ABC_transp_permease"/>
</dbReference>
<gene>
    <name evidence="7" type="ORF">UFOPK1572_00300</name>
    <name evidence="8" type="ORF">UFOPK1704_00069</name>
    <name evidence="9" type="ORF">UFOPK2169_00678</name>
</gene>
<keyword evidence="2" id="KW-1003">Cell membrane</keyword>
<evidence type="ECO:0000256" key="5">
    <source>
        <dbReference type="ARBA" id="ARBA00023136"/>
    </source>
</evidence>
<evidence type="ECO:0000256" key="1">
    <source>
        <dbReference type="ARBA" id="ARBA00004651"/>
    </source>
</evidence>
<organism evidence="7">
    <name type="scientific">freshwater metagenome</name>
    <dbReference type="NCBI Taxonomy" id="449393"/>
    <lineage>
        <taxon>unclassified sequences</taxon>
        <taxon>metagenomes</taxon>
        <taxon>ecological metagenomes</taxon>
    </lineage>
</organism>
<reference evidence="7" key="1">
    <citation type="submission" date="2020-05" db="EMBL/GenBank/DDBJ databases">
        <authorList>
            <person name="Chiriac C."/>
            <person name="Salcher M."/>
            <person name="Ghai R."/>
            <person name="Kavagutti S V."/>
        </authorList>
    </citation>
    <scope>NUCLEOTIDE SEQUENCE</scope>
</reference>
<evidence type="ECO:0000313" key="7">
    <source>
        <dbReference type="EMBL" id="CAB4552900.1"/>
    </source>
</evidence>
<feature type="transmembrane region" description="Helical" evidence="6">
    <location>
        <begin position="92"/>
        <end position="110"/>
    </location>
</feature>
<dbReference type="InterPro" id="IPR043428">
    <property type="entry name" value="LivM-like"/>
</dbReference>
<evidence type="ECO:0000313" key="9">
    <source>
        <dbReference type="EMBL" id="CAB4649690.1"/>
    </source>
</evidence>
<proteinExistence type="predicted"/>
<dbReference type="EMBL" id="CAEZWE010000021">
    <property type="protein sequence ID" value="CAB4649690.1"/>
    <property type="molecule type" value="Genomic_DNA"/>
</dbReference>
<accession>A0A6J6CMZ2</accession>
<dbReference type="PANTHER" id="PTHR30482:SF10">
    <property type="entry name" value="HIGH-AFFINITY BRANCHED-CHAIN AMINO ACID TRANSPORT PROTEIN BRAE"/>
    <property type="match status" value="1"/>
</dbReference>
<dbReference type="PANTHER" id="PTHR30482">
    <property type="entry name" value="HIGH-AFFINITY BRANCHED-CHAIN AMINO ACID TRANSPORT SYSTEM PERMEASE"/>
    <property type="match status" value="1"/>
</dbReference>